<comment type="caution">
    <text evidence="4">The sequence shown here is derived from an EMBL/GenBank/DDBJ whole genome shotgun (WGS) entry which is preliminary data.</text>
</comment>
<dbReference type="EMBL" id="PGFJ01000001">
    <property type="protein sequence ID" value="PJJ83298.1"/>
    <property type="molecule type" value="Genomic_DNA"/>
</dbReference>
<reference evidence="4 5" key="1">
    <citation type="submission" date="2017-11" db="EMBL/GenBank/DDBJ databases">
        <title>Genomic Encyclopedia of Archaeal and Bacterial Type Strains, Phase II (KMG-II): From Individual Species to Whole Genera.</title>
        <authorList>
            <person name="Goeker M."/>
        </authorList>
    </citation>
    <scope>NUCLEOTIDE SEQUENCE [LARGE SCALE GENOMIC DNA]</scope>
    <source>
        <strain evidence="4 5">DSM 28175</strain>
    </source>
</reference>
<keyword evidence="5" id="KW-1185">Reference proteome</keyword>
<name>A0A2H9VR76_9SPHI</name>
<feature type="domain" description="HTH tetR-type" evidence="3">
    <location>
        <begin position="6"/>
        <end position="66"/>
    </location>
</feature>
<protein>
    <submittedName>
        <fullName evidence="4">AcrR family transcriptional regulator</fullName>
    </submittedName>
</protein>
<sequence length="581" mass="66085">MKYDKDEKIERLVNTIGKLLLEKGHQAIGINQVALRAGISKPMIYDYFGSLNELVKAYIRKKDYWMPFFEQLQLPDADDSRALEAFFTVTLQEEFLYFFQEPEMQRLILWQISTVSPLMRSISETREREGMKLLALADPYFRESGVSFRAVSALIVGGIYYMVLHGVYNKSTVCGIDVNQSGDRTVILKTIAALVSLAWQKATAGSVDKEILPMNHECEVFAAIAAGLKARGFAGEPEEQPDAALALEAARLINAIETHSLSVKNEAQLFSYINLMLHKLTEIADALYRIADRPSAETGLVLQLMLRIRRSIRHKLNRQLRLPLAFIDRQIPRVNDRWSVIRSKLHELGIDPLLIEITGLPASELNAGSPVPTWHDYLWLKRLLAVLEEPDWDVPGCGTAEESLISRLIRLDFNQQRFQAYCYRMLKQKMQQRPGKTAKLEELHRCKTLVMQDAAMSALRYDRHAEPVVKQLCNWIDAEMTLVKEVEPEEGPDSKANPHKFNYKINAAGIAVWHKLQNDHGLLDEKVDDLSVKIAYNCSSMGQPDLSAPSQRSKFYTTDEKVIRPLVGVMEEMLEDLRGLI</sequence>
<evidence type="ECO:0000256" key="1">
    <source>
        <dbReference type="ARBA" id="ARBA00023125"/>
    </source>
</evidence>
<evidence type="ECO:0000313" key="5">
    <source>
        <dbReference type="Proteomes" id="UP000242687"/>
    </source>
</evidence>
<proteinExistence type="predicted"/>
<dbReference type="GO" id="GO:0003677">
    <property type="term" value="F:DNA binding"/>
    <property type="evidence" value="ECO:0007669"/>
    <property type="project" value="UniProtKB-UniRule"/>
</dbReference>
<keyword evidence="1 2" id="KW-0238">DNA-binding</keyword>
<evidence type="ECO:0000313" key="4">
    <source>
        <dbReference type="EMBL" id="PJJ83298.1"/>
    </source>
</evidence>
<organism evidence="4 5">
    <name type="scientific">Mucilaginibacter auburnensis</name>
    <dbReference type="NCBI Taxonomy" id="1457233"/>
    <lineage>
        <taxon>Bacteria</taxon>
        <taxon>Pseudomonadati</taxon>
        <taxon>Bacteroidota</taxon>
        <taxon>Sphingobacteriia</taxon>
        <taxon>Sphingobacteriales</taxon>
        <taxon>Sphingobacteriaceae</taxon>
        <taxon>Mucilaginibacter</taxon>
    </lineage>
</organism>
<dbReference type="RefSeq" id="WP_100339575.1">
    <property type="nucleotide sequence ID" value="NZ_PGFJ01000001.1"/>
</dbReference>
<dbReference type="InterPro" id="IPR001647">
    <property type="entry name" value="HTH_TetR"/>
</dbReference>
<dbReference type="InterPro" id="IPR009057">
    <property type="entry name" value="Homeodomain-like_sf"/>
</dbReference>
<dbReference type="Gene3D" id="1.10.357.10">
    <property type="entry name" value="Tetracycline Repressor, domain 2"/>
    <property type="match status" value="1"/>
</dbReference>
<evidence type="ECO:0000256" key="2">
    <source>
        <dbReference type="PROSITE-ProRule" id="PRU00335"/>
    </source>
</evidence>
<dbReference type="OrthoDB" id="836882at2"/>
<dbReference type="AlphaFoldDB" id="A0A2H9VR76"/>
<dbReference type="Pfam" id="PF00440">
    <property type="entry name" value="TetR_N"/>
    <property type="match status" value="1"/>
</dbReference>
<dbReference type="Proteomes" id="UP000242687">
    <property type="component" value="Unassembled WGS sequence"/>
</dbReference>
<feature type="DNA-binding region" description="H-T-H motif" evidence="2">
    <location>
        <begin position="29"/>
        <end position="48"/>
    </location>
</feature>
<accession>A0A2H9VR76</accession>
<evidence type="ECO:0000259" key="3">
    <source>
        <dbReference type="PROSITE" id="PS50977"/>
    </source>
</evidence>
<dbReference type="PROSITE" id="PS50977">
    <property type="entry name" value="HTH_TETR_2"/>
    <property type="match status" value="1"/>
</dbReference>
<gene>
    <name evidence="4" type="ORF">CLV57_0278</name>
</gene>
<dbReference type="SUPFAM" id="SSF46689">
    <property type="entry name" value="Homeodomain-like"/>
    <property type="match status" value="1"/>
</dbReference>